<feature type="signal peptide" evidence="3">
    <location>
        <begin position="1"/>
        <end position="22"/>
    </location>
</feature>
<name>A0AAD3SAY8_NEPGR</name>
<evidence type="ECO:0008006" key="6">
    <source>
        <dbReference type="Google" id="ProtNLM"/>
    </source>
</evidence>
<evidence type="ECO:0000256" key="3">
    <source>
        <dbReference type="SAM" id="SignalP"/>
    </source>
</evidence>
<feature type="chain" id="PRO_5042099751" description="Transmembrane protein" evidence="3">
    <location>
        <begin position="23"/>
        <end position="209"/>
    </location>
</feature>
<accession>A0AAD3SAY8</accession>
<evidence type="ECO:0000313" key="4">
    <source>
        <dbReference type="EMBL" id="GMH07838.1"/>
    </source>
</evidence>
<sequence length="209" mass="23224">MAKCFLLFSILTCLLFCLSVTARPGLHFHPCNTVLVSTYSITFRPFNPNFPNHHPRDLHNQRREFFAVVAQSRDSDPKPEEQPLFLEERPRFFFDKTEVDRPNPKFLPFGVSSLHDRTMDILNVVASLLLGAACGALTAGIMYFIWSLFVNRQGDSYRSLDDFSSDDDDDIFNPKKPAGYVAIPAAAAPDSVAASPDSVAAPVPAKETA</sequence>
<keyword evidence="3" id="KW-0732">Signal</keyword>
<keyword evidence="5" id="KW-1185">Reference proteome</keyword>
<evidence type="ECO:0000313" key="5">
    <source>
        <dbReference type="Proteomes" id="UP001279734"/>
    </source>
</evidence>
<dbReference type="PANTHER" id="PTHR35107">
    <property type="entry name" value="EXPRESSED PROTEIN"/>
    <property type="match status" value="1"/>
</dbReference>
<keyword evidence="2" id="KW-1133">Transmembrane helix</keyword>
<feature type="region of interest" description="Disordered" evidence="1">
    <location>
        <begin position="189"/>
        <end position="209"/>
    </location>
</feature>
<organism evidence="4 5">
    <name type="scientific">Nepenthes gracilis</name>
    <name type="common">Slender pitcher plant</name>
    <dbReference type="NCBI Taxonomy" id="150966"/>
    <lineage>
        <taxon>Eukaryota</taxon>
        <taxon>Viridiplantae</taxon>
        <taxon>Streptophyta</taxon>
        <taxon>Embryophyta</taxon>
        <taxon>Tracheophyta</taxon>
        <taxon>Spermatophyta</taxon>
        <taxon>Magnoliopsida</taxon>
        <taxon>eudicotyledons</taxon>
        <taxon>Gunneridae</taxon>
        <taxon>Pentapetalae</taxon>
        <taxon>Caryophyllales</taxon>
        <taxon>Nepenthaceae</taxon>
        <taxon>Nepenthes</taxon>
    </lineage>
</organism>
<keyword evidence="2" id="KW-0472">Membrane</keyword>
<reference evidence="4" key="1">
    <citation type="submission" date="2023-05" db="EMBL/GenBank/DDBJ databases">
        <title>Nepenthes gracilis genome sequencing.</title>
        <authorList>
            <person name="Fukushima K."/>
        </authorList>
    </citation>
    <scope>NUCLEOTIDE SEQUENCE</scope>
    <source>
        <strain evidence="4">SING2019-196</strain>
    </source>
</reference>
<evidence type="ECO:0000256" key="1">
    <source>
        <dbReference type="SAM" id="MobiDB-lite"/>
    </source>
</evidence>
<gene>
    <name evidence="4" type="ORF">Nepgr_009678</name>
</gene>
<dbReference type="AlphaFoldDB" id="A0AAD3SAY8"/>
<dbReference type="Proteomes" id="UP001279734">
    <property type="component" value="Unassembled WGS sequence"/>
</dbReference>
<proteinExistence type="predicted"/>
<comment type="caution">
    <text evidence="4">The sequence shown here is derived from an EMBL/GenBank/DDBJ whole genome shotgun (WGS) entry which is preliminary data.</text>
</comment>
<dbReference type="EMBL" id="BSYO01000007">
    <property type="protein sequence ID" value="GMH07838.1"/>
    <property type="molecule type" value="Genomic_DNA"/>
</dbReference>
<keyword evidence="2" id="KW-0812">Transmembrane</keyword>
<feature type="transmembrane region" description="Helical" evidence="2">
    <location>
        <begin position="121"/>
        <end position="149"/>
    </location>
</feature>
<dbReference type="PANTHER" id="PTHR35107:SF2">
    <property type="entry name" value="EXPRESSED PROTEIN"/>
    <property type="match status" value="1"/>
</dbReference>
<evidence type="ECO:0000256" key="2">
    <source>
        <dbReference type="SAM" id="Phobius"/>
    </source>
</evidence>
<protein>
    <recommendedName>
        <fullName evidence="6">Transmembrane protein</fullName>
    </recommendedName>
</protein>